<proteinExistence type="predicted"/>
<feature type="transmembrane region" description="Helical" evidence="1">
    <location>
        <begin position="12"/>
        <end position="34"/>
    </location>
</feature>
<feature type="transmembrane region" description="Helical" evidence="1">
    <location>
        <begin position="55"/>
        <end position="78"/>
    </location>
</feature>
<comment type="caution">
    <text evidence="2">The sequence shown here is derived from an EMBL/GenBank/DDBJ whole genome shotgun (WGS) entry which is preliminary data.</text>
</comment>
<evidence type="ECO:0000313" key="3">
    <source>
        <dbReference type="Proteomes" id="UP000177629"/>
    </source>
</evidence>
<gene>
    <name evidence="2" type="ORF">A2806_04245</name>
</gene>
<keyword evidence="1" id="KW-1133">Transmembrane helix</keyword>
<organism evidence="2 3">
    <name type="scientific">Candidatus Terrybacteria bacterium RIFCSPHIGHO2_01_FULL_48_17</name>
    <dbReference type="NCBI Taxonomy" id="1802362"/>
    <lineage>
        <taxon>Bacteria</taxon>
        <taxon>Candidatus Terryibacteriota</taxon>
    </lineage>
</organism>
<dbReference type="EMBL" id="MHSS01000002">
    <property type="protein sequence ID" value="OHA48876.1"/>
    <property type="molecule type" value="Genomic_DNA"/>
</dbReference>
<dbReference type="Proteomes" id="UP000177629">
    <property type="component" value="Unassembled WGS sequence"/>
</dbReference>
<accession>A0A1G2PKN7</accession>
<sequence length="149" mass="16596">MVLALHALSGAAIASIMPQPLIALPLAFVSHFAFDWLPHTDYSVQAIKEKRRGAWLFFNIGGAVLEGSAGFAIILLLLGWQPLLFLAAFLAMLPDGLWVMQSLFPKIPFLKQFRAFHRKLHYRGERKIIKTLPFDVAMATILLLVVLSA</sequence>
<protein>
    <recommendedName>
        <fullName evidence="4">DUF3307 domain-containing protein</fullName>
    </recommendedName>
</protein>
<feature type="transmembrane region" description="Helical" evidence="1">
    <location>
        <begin position="128"/>
        <end position="147"/>
    </location>
</feature>
<evidence type="ECO:0008006" key="4">
    <source>
        <dbReference type="Google" id="ProtNLM"/>
    </source>
</evidence>
<feature type="transmembrane region" description="Helical" evidence="1">
    <location>
        <begin position="84"/>
        <end position="107"/>
    </location>
</feature>
<reference evidence="2 3" key="1">
    <citation type="journal article" date="2016" name="Nat. Commun.">
        <title>Thousands of microbial genomes shed light on interconnected biogeochemical processes in an aquifer system.</title>
        <authorList>
            <person name="Anantharaman K."/>
            <person name="Brown C.T."/>
            <person name="Hug L.A."/>
            <person name="Sharon I."/>
            <person name="Castelle C.J."/>
            <person name="Probst A.J."/>
            <person name="Thomas B.C."/>
            <person name="Singh A."/>
            <person name="Wilkins M.J."/>
            <person name="Karaoz U."/>
            <person name="Brodie E.L."/>
            <person name="Williams K.H."/>
            <person name="Hubbard S.S."/>
            <person name="Banfield J.F."/>
        </authorList>
    </citation>
    <scope>NUCLEOTIDE SEQUENCE [LARGE SCALE GENOMIC DNA]</scope>
</reference>
<keyword evidence="1" id="KW-0472">Membrane</keyword>
<evidence type="ECO:0000256" key="1">
    <source>
        <dbReference type="SAM" id="Phobius"/>
    </source>
</evidence>
<name>A0A1G2PKN7_9BACT</name>
<keyword evidence="1" id="KW-0812">Transmembrane</keyword>
<evidence type="ECO:0000313" key="2">
    <source>
        <dbReference type="EMBL" id="OHA48876.1"/>
    </source>
</evidence>
<dbReference type="AlphaFoldDB" id="A0A1G2PKN7"/>